<accession>A0A6M8BGC4</accession>
<evidence type="ECO:0000313" key="3">
    <source>
        <dbReference type="EMBL" id="QKD82661.1"/>
    </source>
</evidence>
<keyword evidence="4" id="KW-1185">Reference proteome</keyword>
<evidence type="ECO:0000259" key="2">
    <source>
        <dbReference type="Pfam" id="PF05168"/>
    </source>
</evidence>
<dbReference type="AlphaFoldDB" id="A0A6M8BGC4"/>
<dbReference type="PANTHER" id="PTHR36565:SF1">
    <property type="entry name" value="UPF0332 PROTEIN TM_1000"/>
    <property type="match status" value="1"/>
</dbReference>
<feature type="domain" description="HEPN" evidence="2">
    <location>
        <begin position="5"/>
        <end position="97"/>
    </location>
</feature>
<comment type="similarity">
    <text evidence="1">Belongs to the UPF0332 family.</text>
</comment>
<dbReference type="KEGG" id="theu:HPC62_11135"/>
<evidence type="ECO:0000313" key="4">
    <source>
        <dbReference type="Proteomes" id="UP000505210"/>
    </source>
</evidence>
<dbReference type="Pfam" id="PF05168">
    <property type="entry name" value="HEPN"/>
    <property type="match status" value="1"/>
</dbReference>
<dbReference type="Proteomes" id="UP000505210">
    <property type="component" value="Chromosome"/>
</dbReference>
<reference evidence="3 4" key="1">
    <citation type="submission" date="2020-05" db="EMBL/GenBank/DDBJ databases">
        <title>Complete genome sequence of of a novel Thermoleptolyngbya strain isolated from hot springs of Ganzi, Sichuan China.</title>
        <authorList>
            <person name="Tang J."/>
            <person name="Daroch M."/>
            <person name="Li L."/>
            <person name="Waleron K."/>
            <person name="Waleron M."/>
            <person name="Waleron M."/>
        </authorList>
    </citation>
    <scope>NUCLEOTIDE SEQUENCE [LARGE SCALE GENOMIC DNA]</scope>
    <source>
        <strain evidence="3 4">PKUAC-SCTA183</strain>
    </source>
</reference>
<dbReference type="InterPro" id="IPR007842">
    <property type="entry name" value="HEPN_dom"/>
</dbReference>
<dbReference type="Gene3D" id="1.20.120.330">
    <property type="entry name" value="Nucleotidyltransferases domain 2"/>
    <property type="match status" value="1"/>
</dbReference>
<protein>
    <submittedName>
        <fullName evidence="3">HEPN domain-containing protein</fullName>
    </submittedName>
</protein>
<sequence>MLQDAGFLNEAASRAYYAASALLLSQDLAFGSHTGVLRAVSLHFVKPGILDRQYGRDLNWLAEIRQIADYGELKTIDTSETQAAIACAERFLTQVQEILRST</sequence>
<organism evidence="3 4">
    <name type="scientific">Thermoleptolyngbya sichuanensis A183</name>
    <dbReference type="NCBI Taxonomy" id="2737172"/>
    <lineage>
        <taxon>Bacteria</taxon>
        <taxon>Bacillati</taxon>
        <taxon>Cyanobacteriota</taxon>
        <taxon>Cyanophyceae</taxon>
        <taxon>Oculatellales</taxon>
        <taxon>Oculatellaceae</taxon>
        <taxon>Thermoleptolyngbya</taxon>
        <taxon>Thermoleptolyngbya sichuanensis</taxon>
    </lineage>
</organism>
<evidence type="ECO:0000256" key="1">
    <source>
        <dbReference type="ARBA" id="ARBA00038248"/>
    </source>
</evidence>
<dbReference type="InterPro" id="IPR052226">
    <property type="entry name" value="UPF0332_toxin"/>
</dbReference>
<dbReference type="PANTHER" id="PTHR36565">
    <property type="entry name" value="UPF0332 PROTEIN TM_1000"/>
    <property type="match status" value="1"/>
</dbReference>
<proteinExistence type="inferred from homology"/>
<name>A0A6M8BGC4_9CYAN</name>
<gene>
    <name evidence="3" type="ORF">HPC62_11135</name>
</gene>
<dbReference type="EMBL" id="CP053661">
    <property type="protein sequence ID" value="QKD82661.1"/>
    <property type="molecule type" value="Genomic_DNA"/>
</dbReference>